<feature type="transmembrane region" description="Helical" evidence="1">
    <location>
        <begin position="423"/>
        <end position="445"/>
    </location>
</feature>
<feature type="transmembrane region" description="Helical" evidence="1">
    <location>
        <begin position="353"/>
        <end position="386"/>
    </location>
</feature>
<keyword evidence="1" id="KW-1133">Transmembrane helix</keyword>
<keyword evidence="4" id="KW-0808">Transferase</keyword>
<feature type="transmembrane region" description="Helical" evidence="1">
    <location>
        <begin position="149"/>
        <end position="166"/>
    </location>
</feature>
<accession>A0A1X7EI15</accession>
<feature type="transmembrane region" description="Helical" evidence="1">
    <location>
        <begin position="120"/>
        <end position="137"/>
    </location>
</feature>
<dbReference type="Proteomes" id="UP000192906">
    <property type="component" value="Unassembled WGS sequence"/>
</dbReference>
<name>A0A1X7EI15_9BACT</name>
<dbReference type="AlphaFoldDB" id="A0A1X7EI15"/>
<feature type="domain" description="STT3/PglB/AglB core" evidence="3">
    <location>
        <begin position="473"/>
        <end position="588"/>
    </location>
</feature>
<reference evidence="5" key="1">
    <citation type="submission" date="2017-04" db="EMBL/GenBank/DDBJ databases">
        <authorList>
            <person name="Varghese N."/>
            <person name="Submissions S."/>
        </authorList>
    </citation>
    <scope>NUCLEOTIDE SEQUENCE [LARGE SCALE GENOMIC DNA]</scope>
    <source>
        <strain evidence="5">K3S</strain>
    </source>
</reference>
<feature type="transmembrane region" description="Helical" evidence="1">
    <location>
        <begin position="93"/>
        <end position="113"/>
    </location>
</feature>
<dbReference type="UniPathway" id="UPA00378"/>
<dbReference type="STRING" id="1519643.SAMN06295933_2936"/>
<evidence type="ECO:0000259" key="2">
    <source>
        <dbReference type="Pfam" id="PF02516"/>
    </source>
</evidence>
<proteinExistence type="predicted"/>
<organism evidence="4 5">
    <name type="scientific">Desulfovibrio gilichinskyi</name>
    <dbReference type="NCBI Taxonomy" id="1519643"/>
    <lineage>
        <taxon>Bacteria</taxon>
        <taxon>Pseudomonadati</taxon>
        <taxon>Thermodesulfobacteriota</taxon>
        <taxon>Desulfovibrionia</taxon>
        <taxon>Desulfovibrionales</taxon>
        <taxon>Desulfovibrionaceae</taxon>
        <taxon>Desulfovibrio</taxon>
    </lineage>
</organism>
<evidence type="ECO:0000313" key="5">
    <source>
        <dbReference type="Proteomes" id="UP000192906"/>
    </source>
</evidence>
<feature type="transmembrane region" description="Helical" evidence="1">
    <location>
        <begin position="279"/>
        <end position="303"/>
    </location>
</feature>
<feature type="transmembrane region" description="Helical" evidence="1">
    <location>
        <begin position="392"/>
        <end position="411"/>
    </location>
</feature>
<evidence type="ECO:0000313" key="4">
    <source>
        <dbReference type="EMBL" id="SMF33866.1"/>
    </source>
</evidence>
<dbReference type="RefSeq" id="WP_085103544.1">
    <property type="nucleotide sequence ID" value="NZ_FWZU01000005.1"/>
</dbReference>
<sequence length="703" mass="77703">MRQEFQKPAWMNDWKVFLIFSLISFAFAFGLRCLDLPKWSDPSFMVHGEYIMGTHDAYYWLAGAKGVGSAVGNPMSELIRFLGSLTGIQYGNIAFWLPAVFAGFCAIAAFSWGMLVRGPWVGLVSAIYATSIPAYYFRTRLSYYDTDVVTLFFPLLISVLLARWVSQGIRTSWLPQKGKEIEFNPTLTDYCLPILAGAIAAYGKLWHSDVLTFGIMVALIAIGLSVVCGTKNNRSELLRGLVLFFLVAFVGWFGLVLAVLFLIVLSFPAVRKHKFYNNTYLYLLILLAIFVLSGLGQDLIAVISDKISAYIKPVADISSDISGPQYPGIAQSVIEAQNISFDALFANLTGSTLLGWLGFLSFVFVVLVRPNSIFLAPFAAITFAAVYMGGRFAMFGGIALGLGLSFALACFIERYANFTTNKLVLGVVQSLVMVGLLFSNIMPMYEGAPATPIMGQSHAKALIEAGKKMPNNSTVWTWWDWGYATMYYSGVNSFANGGNHAGRTLYPLAFVYTTPSCAQANQMIKFSAVNKNNPANVWDKMSGKDVEKMISSFADVNYNFKPKGKQYIVVTWENLRLAYWILYYGSWDTSIGGGAHPVQSLITTPFTLQGETGVIDIENEGKVDLSGYIILDKSGTKSKFFPANNGPTLVYNSVVRQGFMVDKMETRSMLLKLLIGNPQDKSISSFFKVVYEDFPSVRVLEVL</sequence>
<dbReference type="InterPro" id="IPR048307">
    <property type="entry name" value="STT3_N"/>
</dbReference>
<dbReference type="Pfam" id="PF21436">
    <property type="entry name" value="STT3-PglB_core"/>
    <property type="match status" value="1"/>
</dbReference>
<dbReference type="EMBL" id="FWZU01000005">
    <property type="protein sequence ID" value="SMF33866.1"/>
    <property type="molecule type" value="Genomic_DNA"/>
</dbReference>
<dbReference type="GO" id="GO:0016020">
    <property type="term" value="C:membrane"/>
    <property type="evidence" value="ECO:0007669"/>
    <property type="project" value="InterPro"/>
</dbReference>
<gene>
    <name evidence="4" type="ORF">SAMN06295933_2936</name>
</gene>
<dbReference type="Gene3D" id="3.40.1380.40">
    <property type="match status" value="1"/>
</dbReference>
<evidence type="ECO:0000256" key="1">
    <source>
        <dbReference type="SAM" id="Phobius"/>
    </source>
</evidence>
<feature type="domain" description="Oligosaccharyl transferase STT3 N-terminal" evidence="2">
    <location>
        <begin position="79"/>
        <end position="437"/>
    </location>
</feature>
<keyword evidence="1" id="KW-0812">Transmembrane</keyword>
<keyword evidence="1" id="KW-0472">Membrane</keyword>
<dbReference type="GO" id="GO:0016740">
    <property type="term" value="F:transferase activity"/>
    <property type="evidence" value="ECO:0007669"/>
    <property type="project" value="UniProtKB-KW"/>
</dbReference>
<dbReference type="InterPro" id="IPR048999">
    <property type="entry name" value="STT3-PglB_core"/>
</dbReference>
<feature type="transmembrane region" description="Helical" evidence="1">
    <location>
        <begin position="241"/>
        <end position="267"/>
    </location>
</feature>
<evidence type="ECO:0000259" key="3">
    <source>
        <dbReference type="Pfam" id="PF21436"/>
    </source>
</evidence>
<feature type="transmembrane region" description="Helical" evidence="1">
    <location>
        <begin position="211"/>
        <end position="229"/>
    </location>
</feature>
<protein>
    <submittedName>
        <fullName evidence="4">Dolichyl-diphosphooligosaccharide--protein glycosyltransferase</fullName>
    </submittedName>
</protein>
<dbReference type="Pfam" id="PF02516">
    <property type="entry name" value="STT3"/>
    <property type="match status" value="1"/>
</dbReference>
<keyword evidence="5" id="KW-1185">Reference proteome</keyword>
<dbReference type="OrthoDB" id="9796223at2"/>